<comment type="caution">
    <text evidence="1">The sequence shown here is derived from an EMBL/GenBank/DDBJ whole genome shotgun (WGS) entry which is preliminary data.</text>
</comment>
<reference evidence="1 2" key="1">
    <citation type="journal article" date="2016" name="Nat. Commun.">
        <title>Thousands of microbial genomes shed light on interconnected biogeochemical processes in an aquifer system.</title>
        <authorList>
            <person name="Anantharaman K."/>
            <person name="Brown C.T."/>
            <person name="Hug L.A."/>
            <person name="Sharon I."/>
            <person name="Castelle C.J."/>
            <person name="Probst A.J."/>
            <person name="Thomas B.C."/>
            <person name="Singh A."/>
            <person name="Wilkins M.J."/>
            <person name="Karaoz U."/>
            <person name="Brodie E.L."/>
            <person name="Williams K.H."/>
            <person name="Hubbard S.S."/>
            <person name="Banfield J.F."/>
        </authorList>
    </citation>
    <scope>NUCLEOTIDE SEQUENCE [LARGE SCALE GENOMIC DNA]</scope>
</reference>
<dbReference type="EMBL" id="MHNI01000012">
    <property type="protein sequence ID" value="OGZ43009.1"/>
    <property type="molecule type" value="Genomic_DNA"/>
</dbReference>
<evidence type="ECO:0000313" key="1">
    <source>
        <dbReference type="EMBL" id="OGZ43009.1"/>
    </source>
</evidence>
<sequence length="66" mass="7558">MGIDASQVKGVPMKLVVRRLQFQGIDPEEATPAQLRKVTKEIIEHRTKNKIVLHEQAVRRVVLAMR</sequence>
<organism evidence="1 2">
    <name type="scientific">Candidatus Ryanbacteria bacterium RIFCSPHIGHO2_01_45_13</name>
    <dbReference type="NCBI Taxonomy" id="1802112"/>
    <lineage>
        <taxon>Bacteria</taxon>
        <taxon>Candidatus Ryaniibacteriota</taxon>
    </lineage>
</organism>
<protein>
    <submittedName>
        <fullName evidence="1">Uncharacterized protein</fullName>
    </submittedName>
</protein>
<proteinExistence type="predicted"/>
<gene>
    <name evidence="1" type="ORF">A2W41_02755</name>
</gene>
<accession>A0A1G2FY65</accession>
<dbReference type="AlphaFoldDB" id="A0A1G2FY65"/>
<name>A0A1G2FY65_9BACT</name>
<evidence type="ECO:0000313" key="2">
    <source>
        <dbReference type="Proteomes" id="UP000176700"/>
    </source>
</evidence>
<dbReference type="Proteomes" id="UP000176700">
    <property type="component" value="Unassembled WGS sequence"/>
</dbReference>